<dbReference type="Proteomes" id="UP000053558">
    <property type="component" value="Unassembled WGS sequence"/>
</dbReference>
<feature type="compositionally biased region" description="Low complexity" evidence="2">
    <location>
        <begin position="9"/>
        <end position="22"/>
    </location>
</feature>
<evidence type="ECO:0000256" key="2">
    <source>
        <dbReference type="SAM" id="MobiDB-lite"/>
    </source>
</evidence>
<comment type="caution">
    <text evidence="4">The sequence shown here is derived from an EMBL/GenBank/DDBJ whole genome shotgun (WGS) entry which is preliminary data.</text>
</comment>
<dbReference type="OMA" id="RIMIEEM"/>
<dbReference type="Pfam" id="PF20882">
    <property type="entry name" value="Sos7"/>
    <property type="match status" value="1"/>
</dbReference>
<dbReference type="GO" id="GO:0051315">
    <property type="term" value="P:attachment of mitotic spindle microtubules to kinetochore"/>
    <property type="evidence" value="ECO:0007669"/>
    <property type="project" value="TreeGrafter"/>
</dbReference>
<sequence>MDTDVQMTSGQAASLSKSMSSQSLAESSIRSEAVKNLAERFQNTNLRIVKDKTALKERKFDGEDYDTSEGSSSGDLALKDPKVVASDVAAQLSFLRRLKFQYLEQNAKDKYIRTIVSDIDDAPLITAAGNLELQKSNENKKEVLRERKAALREREDDVRKLATFVEEDYRKAKSLIDEASFLEKQILDARLALTRLRQAHPPHNRLTIAAASRKLDAQVEEMQACDDELAETTQSIESVKGQIKRGVGEVEKLRSERGAIEKEVREGERAGGADGEENDSRIGGLYDWFSASLTLHRNLLSLVTAHCEAENELRLTYVVRPPDDGPEKEVQIRLLFVPNTRQLHSYEVTGVEVGDSIGAYVQSNDVAGLIWAVLAKARWAAKEGL</sequence>
<dbReference type="GO" id="GO:0000776">
    <property type="term" value="C:kinetochore"/>
    <property type="evidence" value="ECO:0007669"/>
    <property type="project" value="InterPro"/>
</dbReference>
<keyword evidence="5" id="KW-1185">Reference proteome</keyword>
<organism evidence="4 5">
    <name type="scientific">Coniophora puteana (strain RWD-64-598)</name>
    <name type="common">Brown rot fungus</name>
    <dbReference type="NCBI Taxonomy" id="741705"/>
    <lineage>
        <taxon>Eukaryota</taxon>
        <taxon>Fungi</taxon>
        <taxon>Dikarya</taxon>
        <taxon>Basidiomycota</taxon>
        <taxon>Agaricomycotina</taxon>
        <taxon>Agaricomycetes</taxon>
        <taxon>Agaricomycetidae</taxon>
        <taxon>Boletales</taxon>
        <taxon>Coniophorineae</taxon>
        <taxon>Coniophoraceae</taxon>
        <taxon>Coniophora</taxon>
    </lineage>
</organism>
<dbReference type="OrthoDB" id="18959at2759"/>
<keyword evidence="1" id="KW-0175">Coiled coil</keyword>
<feature type="region of interest" description="Disordered" evidence="2">
    <location>
        <begin position="258"/>
        <end position="277"/>
    </location>
</feature>
<dbReference type="AlphaFoldDB" id="A0A5M3MHL5"/>
<accession>A0A5M3MHL5</accession>
<reference evidence="5" key="1">
    <citation type="journal article" date="2012" name="Science">
        <title>The Paleozoic origin of enzymatic lignin decomposition reconstructed from 31 fungal genomes.</title>
        <authorList>
            <person name="Floudas D."/>
            <person name="Binder M."/>
            <person name="Riley R."/>
            <person name="Barry K."/>
            <person name="Blanchette R.A."/>
            <person name="Henrissat B."/>
            <person name="Martinez A.T."/>
            <person name="Otillar R."/>
            <person name="Spatafora J.W."/>
            <person name="Yadav J.S."/>
            <person name="Aerts A."/>
            <person name="Benoit I."/>
            <person name="Boyd A."/>
            <person name="Carlson A."/>
            <person name="Copeland A."/>
            <person name="Coutinho P.M."/>
            <person name="de Vries R.P."/>
            <person name="Ferreira P."/>
            <person name="Findley K."/>
            <person name="Foster B."/>
            <person name="Gaskell J."/>
            <person name="Glotzer D."/>
            <person name="Gorecki P."/>
            <person name="Heitman J."/>
            <person name="Hesse C."/>
            <person name="Hori C."/>
            <person name="Igarashi K."/>
            <person name="Jurgens J.A."/>
            <person name="Kallen N."/>
            <person name="Kersten P."/>
            <person name="Kohler A."/>
            <person name="Kuees U."/>
            <person name="Kumar T.K.A."/>
            <person name="Kuo A."/>
            <person name="LaButti K."/>
            <person name="Larrondo L.F."/>
            <person name="Lindquist E."/>
            <person name="Ling A."/>
            <person name="Lombard V."/>
            <person name="Lucas S."/>
            <person name="Lundell T."/>
            <person name="Martin R."/>
            <person name="McLaughlin D.J."/>
            <person name="Morgenstern I."/>
            <person name="Morin E."/>
            <person name="Murat C."/>
            <person name="Nagy L.G."/>
            <person name="Nolan M."/>
            <person name="Ohm R.A."/>
            <person name="Patyshakuliyeva A."/>
            <person name="Rokas A."/>
            <person name="Ruiz-Duenas F.J."/>
            <person name="Sabat G."/>
            <person name="Salamov A."/>
            <person name="Samejima M."/>
            <person name="Schmutz J."/>
            <person name="Slot J.C."/>
            <person name="St John F."/>
            <person name="Stenlid J."/>
            <person name="Sun H."/>
            <person name="Sun S."/>
            <person name="Syed K."/>
            <person name="Tsang A."/>
            <person name="Wiebenga A."/>
            <person name="Young D."/>
            <person name="Pisabarro A."/>
            <person name="Eastwood D.C."/>
            <person name="Martin F."/>
            <person name="Cullen D."/>
            <person name="Grigoriev I.V."/>
            <person name="Hibbett D.S."/>
        </authorList>
    </citation>
    <scope>NUCLEOTIDE SEQUENCE [LARGE SCALE GENOMIC DNA]</scope>
    <source>
        <strain evidence="5">RWD-64-598 SS2</strain>
    </source>
</reference>
<dbReference type="GeneID" id="19205825"/>
<dbReference type="InterPro" id="IPR037475">
    <property type="entry name" value="Sos7"/>
</dbReference>
<feature type="domain" description="Kinetochore protein Sos7 coiled-coil" evidence="3">
    <location>
        <begin position="94"/>
        <end position="169"/>
    </location>
</feature>
<evidence type="ECO:0000313" key="5">
    <source>
        <dbReference type="Proteomes" id="UP000053558"/>
    </source>
</evidence>
<protein>
    <recommendedName>
        <fullName evidence="3">Kinetochore protein Sos7 coiled-coil domain-containing protein</fullName>
    </recommendedName>
</protein>
<dbReference type="EMBL" id="JH711582">
    <property type="protein sequence ID" value="EIW78719.1"/>
    <property type="molecule type" value="Genomic_DNA"/>
</dbReference>
<gene>
    <name evidence="4" type="ORF">CONPUDRAFT_167660</name>
</gene>
<name>A0A5M3MHL5_CONPW</name>
<feature type="region of interest" description="Disordered" evidence="2">
    <location>
        <begin position="1"/>
        <end position="22"/>
    </location>
</feature>
<dbReference type="InterPro" id="IPR048781">
    <property type="entry name" value="Sos7_CC"/>
</dbReference>
<dbReference type="GO" id="GO:0034501">
    <property type="term" value="P:protein localization to kinetochore"/>
    <property type="evidence" value="ECO:0007669"/>
    <property type="project" value="InterPro"/>
</dbReference>
<evidence type="ECO:0000256" key="1">
    <source>
        <dbReference type="SAM" id="Coils"/>
    </source>
</evidence>
<evidence type="ECO:0000259" key="3">
    <source>
        <dbReference type="Pfam" id="PF20882"/>
    </source>
</evidence>
<evidence type="ECO:0000313" key="4">
    <source>
        <dbReference type="EMBL" id="EIW78719.1"/>
    </source>
</evidence>
<feature type="compositionally biased region" description="Basic and acidic residues" evidence="2">
    <location>
        <begin position="258"/>
        <end position="271"/>
    </location>
</feature>
<dbReference type="RefSeq" id="XP_007771698.1">
    <property type="nucleotide sequence ID" value="XM_007773508.1"/>
</dbReference>
<proteinExistence type="predicted"/>
<dbReference type="PANTHER" id="PTHR37329">
    <property type="entry name" value="KINETOCHORE PROTEIN SOS7"/>
    <property type="match status" value="1"/>
</dbReference>
<dbReference type="KEGG" id="cput:CONPUDRAFT_167660"/>
<dbReference type="PANTHER" id="PTHR37329:SF1">
    <property type="entry name" value="KINETOCHORE PROTEIN SOS7"/>
    <property type="match status" value="1"/>
</dbReference>
<feature type="coiled-coil region" evidence="1">
    <location>
        <begin position="133"/>
        <end position="161"/>
    </location>
</feature>